<evidence type="ECO:0000313" key="2">
    <source>
        <dbReference type="Proteomes" id="UP001055439"/>
    </source>
</evidence>
<proteinExistence type="predicted"/>
<sequence>MIACTLLEDSMKLLTLFKILIWSSSWWQRQVEDKGVPTNMRHHSPWRTDRISLCEIGGRMMHCCLWSRDEAKK</sequence>
<accession>A0A9E7IAI8</accession>
<keyword evidence="2" id="KW-1185">Reference proteome</keyword>
<reference evidence="1" key="1">
    <citation type="submission" date="2022-05" db="EMBL/GenBank/DDBJ databases">
        <title>The Musa troglodytarum L. genome provides insights into the mechanism of non-climacteric behaviour and enrichment of carotenoids.</title>
        <authorList>
            <person name="Wang J."/>
        </authorList>
    </citation>
    <scope>NUCLEOTIDE SEQUENCE</scope>
    <source>
        <tissue evidence="1">Leaf</tissue>
    </source>
</reference>
<name>A0A9E7IAI8_9LILI</name>
<organism evidence="1 2">
    <name type="scientific">Musa troglodytarum</name>
    <name type="common">fe'i banana</name>
    <dbReference type="NCBI Taxonomy" id="320322"/>
    <lineage>
        <taxon>Eukaryota</taxon>
        <taxon>Viridiplantae</taxon>
        <taxon>Streptophyta</taxon>
        <taxon>Embryophyta</taxon>
        <taxon>Tracheophyta</taxon>
        <taxon>Spermatophyta</taxon>
        <taxon>Magnoliopsida</taxon>
        <taxon>Liliopsida</taxon>
        <taxon>Zingiberales</taxon>
        <taxon>Musaceae</taxon>
        <taxon>Musa</taxon>
    </lineage>
</organism>
<dbReference type="AlphaFoldDB" id="A0A9E7IAI8"/>
<dbReference type="Proteomes" id="UP001055439">
    <property type="component" value="Chromosome 9"/>
</dbReference>
<evidence type="ECO:0000313" key="1">
    <source>
        <dbReference type="EMBL" id="URE49200.1"/>
    </source>
</evidence>
<protein>
    <submittedName>
        <fullName evidence="1">Uncharacterized protein</fullName>
    </submittedName>
</protein>
<gene>
    <name evidence="1" type="ORF">MUK42_31436</name>
</gene>
<dbReference type="EMBL" id="CP097511">
    <property type="protein sequence ID" value="URE49200.1"/>
    <property type="molecule type" value="Genomic_DNA"/>
</dbReference>